<dbReference type="PANTHER" id="PTHR33642:SF4">
    <property type="entry name" value="COX1_OXI3 INTRON 1 PROTEIN-RELATED"/>
    <property type="match status" value="1"/>
</dbReference>
<geneLocation type="chloroplast" evidence="1"/>
<dbReference type="GO" id="GO:0090615">
    <property type="term" value="P:mitochondrial mRNA processing"/>
    <property type="evidence" value="ECO:0007669"/>
    <property type="project" value="TreeGrafter"/>
</dbReference>
<evidence type="ECO:0000313" key="1">
    <source>
        <dbReference type="EMBL" id="AJF36618.1"/>
    </source>
</evidence>
<dbReference type="GO" id="GO:0005739">
    <property type="term" value="C:mitochondrion"/>
    <property type="evidence" value="ECO:0007669"/>
    <property type="project" value="TreeGrafter"/>
</dbReference>
<proteinExistence type="predicted"/>
<accession>A0A0B5H2P5</accession>
<gene>
    <name evidence="1" type="primary">mat2</name>
</gene>
<protein>
    <submittedName>
        <fullName evidence="1">Maturase</fullName>
    </submittedName>
</protein>
<keyword evidence="1" id="KW-0150">Chloroplast</keyword>
<dbReference type="GO" id="GO:0006315">
    <property type="term" value="P:homing of group II introns"/>
    <property type="evidence" value="ECO:0007669"/>
    <property type="project" value="TreeGrafter"/>
</dbReference>
<dbReference type="EMBL" id="JN674637">
    <property type="protein sequence ID" value="AJF36618.1"/>
    <property type="molecule type" value="Genomic_DNA"/>
</dbReference>
<reference evidence="1" key="1">
    <citation type="journal article" date="2013" name="J. Eukaryot. Microbiol.">
        <title>Tracing patterns of chloroplast evolution in euglenoids: contributions from Colacium vesiculosum and Strombomonas acuminata (Euglenophyta).</title>
        <authorList>
            <person name="Wiegert K.E."/>
            <person name="Bennett M.S."/>
            <person name="Triemer R.E."/>
        </authorList>
    </citation>
    <scope>NUCLEOTIDE SEQUENCE</scope>
</reference>
<organism evidence="1">
    <name type="scientific">Strombomonas acuminata</name>
    <dbReference type="NCBI Taxonomy" id="201859"/>
    <lineage>
        <taxon>Eukaryota</taxon>
        <taxon>Discoba</taxon>
        <taxon>Euglenozoa</taxon>
        <taxon>Euglenida</taxon>
        <taxon>Spirocuta</taxon>
        <taxon>Euglenophyceae</taxon>
        <taxon>Euglenales</taxon>
        <taxon>Euglenaceae</taxon>
        <taxon>Strombomonas</taxon>
    </lineage>
</organism>
<dbReference type="PANTHER" id="PTHR33642">
    <property type="entry name" value="COX1/OXI3 INTRON 1 PROTEIN-RELATED"/>
    <property type="match status" value="1"/>
</dbReference>
<keyword evidence="1" id="KW-0934">Plastid</keyword>
<name>A0A0B5H2P5_9EUGL</name>
<sequence length="706" mass="84173">MVVTKRIITEDLLTVCWKILKDTCSDFSFNYFKIQPISKLWFSKAASLISQGCFSYKDNKYIVFNSKSKLFSQIKFRIIELAFFFLLKSLFEGKFNKNDCTLVEYLRLYIKNCGFFLRCKVVKKLDLVNKNRLKNIILKYSDDFRIWSEIDKLLSLNLVGFSGSLIYEKMNPFCISFLSSFLFDIYLAELDFFVSQLSIRFSSFLNTFKKEKKSFFKSSTYLIRFFPIKLEKQVFYQRNLRSLNAKRYNLIFKLLSESRSIKLSNFSFIRHFYFSRYKDQFILGIVGSKKFAKILQDKISTFVKSDLHMNLMEIDLHSQNESLTHFIGFNIRFVKIKDEFFSAFNKVGANYKIFTSSKTKILSRLNSIKKGFNKVFIKRLNFELISHVDKIFIKKQFKSINKFDNRIWYYIFQLESVRSLQVYKILLTKDRFSLVSNNLFLGIKYYKLSSYQKYIFKVFLGKSEMLLKEIIQSSPSYINNSVSPLDLMLSNYIFELKKKVDCFYEICNSFSINNDDEVRGFLKRRFNLKYNKINDYNQLIVLFSNLYKFYRFPLKNRFLNDKYCLTLNAPIKYIYEKLIVLGFAHPTARRPIGNSKVLNFSDKFTIKTFGYFSYTILYWFRLSDNLIQVKKLIDFIRKSCLLTLCRKHNKTKSWAYGVYTPNLVIINGLFNTKSFFPTKSFIISFRKNSIFKTGNFYFEEEFFLGI</sequence>
<dbReference type="GO" id="GO:0003964">
    <property type="term" value="F:RNA-directed DNA polymerase activity"/>
    <property type="evidence" value="ECO:0007669"/>
    <property type="project" value="TreeGrafter"/>
</dbReference>
<dbReference type="AlphaFoldDB" id="A0A0B5H2P5"/>